<reference evidence="1 2" key="1">
    <citation type="submission" date="2016-12" db="EMBL/GenBank/DDBJ databases">
        <title>The draft genome sequence of Actinophytocola xinjiangensis.</title>
        <authorList>
            <person name="Wang W."/>
            <person name="Yuan L."/>
        </authorList>
    </citation>
    <scope>NUCLEOTIDE SEQUENCE [LARGE SCALE GENOMIC DNA]</scope>
    <source>
        <strain evidence="1 2">CGMCC 4.4663</strain>
    </source>
</reference>
<sequence length="67" mass="6987">MAKRTTTQIPMPTGGGPLRKIVGVAVVIALLVIVVKHPADAADAATSVGRFAGELIDGLWSFFRQLG</sequence>
<accession>A0A7Z0WIU9</accession>
<dbReference type="Proteomes" id="UP000185696">
    <property type="component" value="Unassembled WGS sequence"/>
</dbReference>
<keyword evidence="2" id="KW-1185">Reference proteome</keyword>
<organism evidence="1 2">
    <name type="scientific">Actinophytocola xinjiangensis</name>
    <dbReference type="NCBI Taxonomy" id="485602"/>
    <lineage>
        <taxon>Bacteria</taxon>
        <taxon>Bacillati</taxon>
        <taxon>Actinomycetota</taxon>
        <taxon>Actinomycetes</taxon>
        <taxon>Pseudonocardiales</taxon>
        <taxon>Pseudonocardiaceae</taxon>
    </lineage>
</organism>
<evidence type="ECO:0000313" key="1">
    <source>
        <dbReference type="EMBL" id="OLF07490.1"/>
    </source>
</evidence>
<dbReference type="AlphaFoldDB" id="A0A7Z0WIU9"/>
<dbReference type="RefSeq" id="WP_075135730.1">
    <property type="nucleotide sequence ID" value="NZ_MSIF01000015.1"/>
</dbReference>
<dbReference type="EMBL" id="MSIF01000015">
    <property type="protein sequence ID" value="OLF07490.1"/>
    <property type="molecule type" value="Genomic_DNA"/>
</dbReference>
<name>A0A7Z0WIU9_9PSEU</name>
<protein>
    <submittedName>
        <fullName evidence="1">Uncharacterized protein</fullName>
    </submittedName>
</protein>
<proteinExistence type="predicted"/>
<evidence type="ECO:0000313" key="2">
    <source>
        <dbReference type="Proteomes" id="UP000185696"/>
    </source>
</evidence>
<comment type="caution">
    <text evidence="1">The sequence shown here is derived from an EMBL/GenBank/DDBJ whole genome shotgun (WGS) entry which is preliminary data.</text>
</comment>
<gene>
    <name evidence="1" type="ORF">BLA60_26530</name>
</gene>